<evidence type="ECO:0000259" key="6">
    <source>
        <dbReference type="Pfam" id="PF01529"/>
    </source>
</evidence>
<dbReference type="GO" id="GO:0016020">
    <property type="term" value="C:membrane"/>
    <property type="evidence" value="ECO:0007669"/>
    <property type="project" value="UniProtKB-SubCell"/>
</dbReference>
<gene>
    <name evidence="7" type="primary">PFA3_1</name>
    <name evidence="8" type="synonym">PFA3_0</name>
    <name evidence="8" type="ORF">CM83_12243</name>
    <name evidence="7" type="ORF">CM83_12248</name>
</gene>
<dbReference type="EMBL" id="GBHO01040562">
    <property type="protein sequence ID" value="JAG03042.1"/>
    <property type="molecule type" value="Transcribed_RNA"/>
</dbReference>
<name>A0A0A9W6K8_LYGHE</name>
<keyword evidence="3 5" id="KW-1133">Transmembrane helix</keyword>
<protein>
    <recommendedName>
        <fullName evidence="5">Palmitoyltransferase</fullName>
        <ecNumber evidence="5">2.3.1.225</ecNumber>
    </recommendedName>
</protein>
<evidence type="ECO:0000313" key="7">
    <source>
        <dbReference type="EMBL" id="JAG03041.1"/>
    </source>
</evidence>
<dbReference type="Pfam" id="PF01529">
    <property type="entry name" value="DHHC"/>
    <property type="match status" value="1"/>
</dbReference>
<feature type="transmembrane region" description="Helical" evidence="5">
    <location>
        <begin position="116"/>
        <end position="136"/>
    </location>
</feature>
<comment type="similarity">
    <text evidence="5">Belongs to the DHHC palmitoyltransferase family.</text>
</comment>
<comment type="subcellular location">
    <subcellularLocation>
        <location evidence="1">Membrane</location>
        <topology evidence="1">Multi-pass membrane protein</topology>
    </subcellularLocation>
</comment>
<comment type="domain">
    <text evidence="5">The DHHC domain is required for palmitoyltransferase activity.</text>
</comment>
<keyword evidence="5 7" id="KW-0808">Transferase</keyword>
<keyword evidence="4 5" id="KW-0472">Membrane</keyword>
<comment type="catalytic activity">
    <reaction evidence="5">
        <text>L-cysteinyl-[protein] + hexadecanoyl-CoA = S-hexadecanoyl-L-cysteinyl-[protein] + CoA</text>
        <dbReference type="Rhea" id="RHEA:36683"/>
        <dbReference type="Rhea" id="RHEA-COMP:10131"/>
        <dbReference type="Rhea" id="RHEA-COMP:11032"/>
        <dbReference type="ChEBI" id="CHEBI:29950"/>
        <dbReference type="ChEBI" id="CHEBI:57287"/>
        <dbReference type="ChEBI" id="CHEBI:57379"/>
        <dbReference type="ChEBI" id="CHEBI:74151"/>
        <dbReference type="EC" id="2.3.1.225"/>
    </reaction>
</comment>
<evidence type="ECO:0000256" key="4">
    <source>
        <dbReference type="ARBA" id="ARBA00023136"/>
    </source>
</evidence>
<reference evidence="7" key="2">
    <citation type="submission" date="2014-07" db="EMBL/GenBank/DDBJ databases">
        <authorList>
            <person name="Hull J."/>
        </authorList>
    </citation>
    <scope>NUCLEOTIDE SEQUENCE</scope>
</reference>
<keyword evidence="2 5" id="KW-0812">Transmembrane</keyword>
<evidence type="ECO:0000313" key="8">
    <source>
        <dbReference type="EMBL" id="JAG03042.1"/>
    </source>
</evidence>
<dbReference type="EC" id="2.3.1.225" evidence="5"/>
<proteinExistence type="inferred from homology"/>
<sequence>MFWLLPLIVLTIVLHVYVLFKSPYMVRSSAGQRKGLYALFLPPASVSESVSTTETTSLFSPNSTEWLDKVYTVDFNCMVKKPLRAQYCAPIESVVLRFDHYCHYLCCAIAGHNHRAFVAGRVAVLLLLSTFYYYALHEQRFLFAVSELIKRQ</sequence>
<dbReference type="PROSITE" id="PS50216">
    <property type="entry name" value="DHHC"/>
    <property type="match status" value="1"/>
</dbReference>
<evidence type="ECO:0000256" key="3">
    <source>
        <dbReference type="ARBA" id="ARBA00022989"/>
    </source>
</evidence>
<dbReference type="InterPro" id="IPR001594">
    <property type="entry name" value="Palmitoyltrfase_DHHC"/>
</dbReference>
<evidence type="ECO:0000256" key="5">
    <source>
        <dbReference type="RuleBase" id="RU079119"/>
    </source>
</evidence>
<comment type="caution">
    <text evidence="5">Lacks conserved residue(s) required for the propagation of feature annotation.</text>
</comment>
<dbReference type="AlphaFoldDB" id="A0A0A9W6K8"/>
<evidence type="ECO:0000256" key="2">
    <source>
        <dbReference type="ARBA" id="ARBA00022692"/>
    </source>
</evidence>
<dbReference type="EMBL" id="GBHO01040563">
    <property type="protein sequence ID" value="JAG03041.1"/>
    <property type="molecule type" value="Transcribed_RNA"/>
</dbReference>
<feature type="domain" description="Palmitoyltransferase DHHC" evidence="6">
    <location>
        <begin position="75"/>
        <end position="136"/>
    </location>
</feature>
<dbReference type="GO" id="GO:0019706">
    <property type="term" value="F:protein-cysteine S-palmitoyltransferase activity"/>
    <property type="evidence" value="ECO:0007669"/>
    <property type="project" value="UniProtKB-EC"/>
</dbReference>
<keyword evidence="5" id="KW-0012">Acyltransferase</keyword>
<evidence type="ECO:0000256" key="1">
    <source>
        <dbReference type="ARBA" id="ARBA00004141"/>
    </source>
</evidence>
<reference evidence="7" key="1">
    <citation type="journal article" date="2014" name="PLoS ONE">
        <title>Transcriptome-Based Identification of ABC Transporters in the Western Tarnished Plant Bug Lygus hesperus.</title>
        <authorList>
            <person name="Hull J.J."/>
            <person name="Chaney K."/>
            <person name="Geib S.M."/>
            <person name="Fabrick J.A."/>
            <person name="Brent C.S."/>
            <person name="Walsh D."/>
            <person name="Lavine L.C."/>
        </authorList>
    </citation>
    <scope>NUCLEOTIDE SEQUENCE</scope>
</reference>
<organism evidence="7">
    <name type="scientific">Lygus hesperus</name>
    <name type="common">Western plant bug</name>
    <dbReference type="NCBI Taxonomy" id="30085"/>
    <lineage>
        <taxon>Eukaryota</taxon>
        <taxon>Metazoa</taxon>
        <taxon>Ecdysozoa</taxon>
        <taxon>Arthropoda</taxon>
        <taxon>Hexapoda</taxon>
        <taxon>Insecta</taxon>
        <taxon>Pterygota</taxon>
        <taxon>Neoptera</taxon>
        <taxon>Paraneoptera</taxon>
        <taxon>Hemiptera</taxon>
        <taxon>Heteroptera</taxon>
        <taxon>Panheteroptera</taxon>
        <taxon>Cimicomorpha</taxon>
        <taxon>Miridae</taxon>
        <taxon>Mirini</taxon>
        <taxon>Lygus</taxon>
    </lineage>
</organism>
<accession>A0A0A9W6K8</accession>